<evidence type="ECO:0000313" key="3">
    <source>
        <dbReference type="Proteomes" id="UP000008281"/>
    </source>
</evidence>
<dbReference type="EMBL" id="DS270142">
    <property type="protein sequence ID" value="EFO91787.1"/>
    <property type="molecule type" value="Genomic_DNA"/>
</dbReference>
<reference evidence="2" key="1">
    <citation type="submission" date="2007-07" db="EMBL/GenBank/DDBJ databases">
        <title>PCAP assembly of the Caenorhabditis remanei genome.</title>
        <authorList>
            <consortium name="The Caenorhabditis remanei Sequencing Consortium"/>
            <person name="Wilson R.K."/>
        </authorList>
    </citation>
    <scope>NUCLEOTIDE SEQUENCE [LARGE SCALE GENOMIC DNA]</scope>
    <source>
        <strain evidence="2">PB4641</strain>
    </source>
</reference>
<keyword evidence="3" id="KW-1185">Reference proteome</keyword>
<dbReference type="AlphaFoldDB" id="E3NT94"/>
<dbReference type="InParanoid" id="E3NT94"/>
<evidence type="ECO:0000313" key="2">
    <source>
        <dbReference type="EMBL" id="EFO91787.1"/>
    </source>
</evidence>
<dbReference type="HOGENOM" id="CLU_2006004_0_0_1"/>
<feature type="region of interest" description="Disordered" evidence="1">
    <location>
        <begin position="36"/>
        <end position="68"/>
    </location>
</feature>
<accession>E3NT94</accession>
<name>E3NT94_CAERE</name>
<proteinExistence type="predicted"/>
<dbReference type="Proteomes" id="UP000008281">
    <property type="component" value="Unassembled WGS sequence"/>
</dbReference>
<gene>
    <name evidence="2" type="ORF">CRE_17706</name>
</gene>
<evidence type="ECO:0000256" key="1">
    <source>
        <dbReference type="SAM" id="MobiDB-lite"/>
    </source>
</evidence>
<organism evidence="3">
    <name type="scientific">Caenorhabditis remanei</name>
    <name type="common">Caenorhabditis vulgaris</name>
    <dbReference type="NCBI Taxonomy" id="31234"/>
    <lineage>
        <taxon>Eukaryota</taxon>
        <taxon>Metazoa</taxon>
        <taxon>Ecdysozoa</taxon>
        <taxon>Nematoda</taxon>
        <taxon>Chromadorea</taxon>
        <taxon>Rhabditida</taxon>
        <taxon>Rhabditina</taxon>
        <taxon>Rhabditomorpha</taxon>
        <taxon>Rhabditoidea</taxon>
        <taxon>Rhabditidae</taxon>
        <taxon>Peloderinae</taxon>
        <taxon>Caenorhabditis</taxon>
    </lineage>
</organism>
<protein>
    <submittedName>
        <fullName evidence="2">Uncharacterized protein</fullName>
    </submittedName>
</protein>
<sequence>MTSPKDDIFSARPLIAAEKLLRNVERTVKQRGVDTKNIRNNGRNSVRRRRHRLPEHQHLEHQLQNSQEHHLKVEDKQVLDQQQEVNQSLLLLLEKYLRLLFRVKYIEKRKLRDVQTWGHVNPIL</sequence>
<feature type="compositionally biased region" description="Basic and acidic residues" evidence="1">
    <location>
        <begin position="54"/>
        <end position="68"/>
    </location>
</feature>